<evidence type="ECO:0000313" key="2">
    <source>
        <dbReference type="EMBL" id="CAG6476918.1"/>
    </source>
</evidence>
<accession>A0A8D8BKA2</accession>
<protein>
    <submittedName>
        <fullName evidence="2">(northern house mosquito) hypothetical protein</fullName>
    </submittedName>
</protein>
<name>A0A8D8BKA2_CULPI</name>
<dbReference type="AlphaFoldDB" id="A0A8D8BKA2"/>
<proteinExistence type="predicted"/>
<sequence length="108" mass="11442">MILGAQIPNMSFFSLGSFFLIYKNGILGALGLPEGALYLFQGGAAQIGNLANLQNAKFLLGPAEGAKLFKESDIFCKELVSRRLTSTNQQLSPANQIEGASSQGCEKG</sequence>
<reference evidence="2" key="1">
    <citation type="submission" date="2021-05" db="EMBL/GenBank/DDBJ databases">
        <authorList>
            <person name="Alioto T."/>
            <person name="Alioto T."/>
            <person name="Gomez Garrido J."/>
        </authorList>
    </citation>
    <scope>NUCLEOTIDE SEQUENCE</scope>
</reference>
<evidence type="ECO:0000256" key="1">
    <source>
        <dbReference type="SAM" id="MobiDB-lite"/>
    </source>
</evidence>
<feature type="region of interest" description="Disordered" evidence="1">
    <location>
        <begin position="85"/>
        <end position="108"/>
    </location>
</feature>
<organism evidence="2">
    <name type="scientific">Culex pipiens</name>
    <name type="common">House mosquito</name>
    <dbReference type="NCBI Taxonomy" id="7175"/>
    <lineage>
        <taxon>Eukaryota</taxon>
        <taxon>Metazoa</taxon>
        <taxon>Ecdysozoa</taxon>
        <taxon>Arthropoda</taxon>
        <taxon>Hexapoda</taxon>
        <taxon>Insecta</taxon>
        <taxon>Pterygota</taxon>
        <taxon>Neoptera</taxon>
        <taxon>Endopterygota</taxon>
        <taxon>Diptera</taxon>
        <taxon>Nematocera</taxon>
        <taxon>Culicoidea</taxon>
        <taxon>Culicidae</taxon>
        <taxon>Culicinae</taxon>
        <taxon>Culicini</taxon>
        <taxon>Culex</taxon>
        <taxon>Culex</taxon>
    </lineage>
</organism>
<dbReference type="EMBL" id="HBUE01079622">
    <property type="protein sequence ID" value="CAG6476918.1"/>
    <property type="molecule type" value="Transcribed_RNA"/>
</dbReference>